<evidence type="ECO:0000256" key="3">
    <source>
        <dbReference type="ARBA" id="ARBA00013368"/>
    </source>
</evidence>
<evidence type="ECO:0000256" key="1">
    <source>
        <dbReference type="ARBA" id="ARBA00006930"/>
    </source>
</evidence>
<comment type="similarity">
    <text evidence="1">Belongs to the SMC family. SbcC subfamily.</text>
</comment>
<dbReference type="PANTHER" id="PTHR32114:SF2">
    <property type="entry name" value="ABC TRANSPORTER ABCH.3"/>
    <property type="match status" value="1"/>
</dbReference>
<dbReference type="Pfam" id="PF13558">
    <property type="entry name" value="SbcC_Walker_B"/>
    <property type="match status" value="1"/>
</dbReference>
<evidence type="ECO:0000256" key="2">
    <source>
        <dbReference type="ARBA" id="ARBA00011322"/>
    </source>
</evidence>
<evidence type="ECO:0000256" key="5">
    <source>
        <dbReference type="SAM" id="MobiDB-lite"/>
    </source>
</evidence>
<dbReference type="SUPFAM" id="SSF52540">
    <property type="entry name" value="P-loop containing nucleoside triphosphate hydrolases"/>
    <property type="match status" value="1"/>
</dbReference>
<dbReference type="Gene3D" id="3.40.50.300">
    <property type="entry name" value="P-loop containing nucleotide triphosphate hydrolases"/>
    <property type="match status" value="2"/>
</dbReference>
<protein>
    <recommendedName>
        <fullName evidence="3">Nuclease SbcCD subunit C</fullName>
    </recommendedName>
</protein>
<dbReference type="InterPro" id="IPR038729">
    <property type="entry name" value="Rad50/SbcC_AAA"/>
</dbReference>
<dbReference type="RefSeq" id="WP_322411361.1">
    <property type="nucleotide sequence ID" value="NZ_CP139779.1"/>
</dbReference>
<reference evidence="7 8" key="1">
    <citation type="submission" date="2023-06" db="EMBL/GenBank/DDBJ databases">
        <title>Rock-solubilizing bacteria, Microbacterium invictum, promotes re-establishment of vegetation in rocky wasteland by accelerating rock bio-weathering and reshaping soil bacterial community.</title>
        <authorList>
            <person name="Liu C."/>
        </authorList>
    </citation>
    <scope>NUCLEOTIDE SEQUENCE [LARGE SCALE GENOMIC DNA]</scope>
    <source>
        <strain evidence="7 8">X-18</strain>
    </source>
</reference>
<feature type="region of interest" description="Disordered" evidence="5">
    <location>
        <begin position="528"/>
        <end position="547"/>
    </location>
</feature>
<sequence length="1014" mass="107356">MKLHRVELEGFGPFRERQVVDFDAFEADGIFLISGRTGAGKSSVLDGVCFALYGGVPRYDGTEKRLRSDHCGPDDPTSVAVEFTAAGRRFRVRRSPDYPRRKRRGEGYTVVAADAELAELVDGAWRGLASGPRHVGLELDEILGLSQQQFLQVILLAQNRFAEFLLAKNDDRQKLLRRLFGTRTFEDYLHAFEERRRATERDVADATGAAALLLGEAERLVPDGASGDLDREAAAAPRDAAGSSAVGARFDAVERGAQRADYRAETLRNARDAAEAAHRRAEDHHLAMRRLRQMQEDRERSRAALAALDAEAPVIDVARRELAAAHDAEGLRAPLDAAAVAHADRSSAEAAVQALVDDLGSAAEDGDLPSFSLEALDALVRQLTGDLAVSRDAEATEKGMDAAEQAFADDVARVRGEEELIARLDADRARIPAQRAVVESELAPVRDAAAGRDAARIRLDEARARRKAAAEAVGLAERAVVAEQAALAAAEAAAGANEAVVSLLRRRAADRAGSLAAGLVEGEPCPVCGSAEHPHPAEPTGDPVSDDDIARAEAGQQQAGKRARRAAEEFRAARDAEAQAAARAGGLDLDAATTAVAEAEAAFAAATAAVAERDRLLATLETLGLLEAEAAQERERLTAHLAALREDVSAREAELREKRRVVAAARGDHDSVAARVAALTRRCDRATRLAAARRAALTAAAAADRAATDRDGRVAASGFDDAAAAREALRTASERDALDERIRTHQAAFHAERDRLRDLELALAGEPEEFVDVSAAESALVAARDAWMAAVDAAADATGTAERLRALLGRARVALGEVAGLAEEHHVIARLADTVAGRAPNTHRMTLESFVLAAELEEIVAAANLRLGDMSSGRYQLRHTDALAARGAASGLGLEILDAHTGAARPAHSLSGGETFLASLALALGLAEVVTARAGGVRLDTLFIDEGFGSLDDDTLELAMATLDELRQGGRTVGLISHVASMKERIPAQLHVRATPQGPSVIRQDAAAAASLPV</sequence>
<name>A0ABZ0VCA4_9MICO</name>
<dbReference type="Proteomes" id="UP001324533">
    <property type="component" value="Chromosome"/>
</dbReference>
<evidence type="ECO:0000259" key="6">
    <source>
        <dbReference type="Pfam" id="PF13476"/>
    </source>
</evidence>
<keyword evidence="4" id="KW-0175">Coiled coil</keyword>
<dbReference type="Pfam" id="PF13476">
    <property type="entry name" value="AAA_23"/>
    <property type="match status" value="1"/>
</dbReference>
<feature type="coiled-coil region" evidence="4">
    <location>
        <begin position="264"/>
        <end position="311"/>
    </location>
</feature>
<organism evidence="7 8">
    <name type="scientific">Microbacterium invictum</name>
    <dbReference type="NCBI Taxonomy" id="515415"/>
    <lineage>
        <taxon>Bacteria</taxon>
        <taxon>Bacillati</taxon>
        <taxon>Actinomycetota</taxon>
        <taxon>Actinomycetes</taxon>
        <taxon>Micrococcales</taxon>
        <taxon>Microbacteriaceae</taxon>
        <taxon>Microbacterium</taxon>
    </lineage>
</organism>
<evidence type="ECO:0000313" key="7">
    <source>
        <dbReference type="EMBL" id="WQB71243.1"/>
    </source>
</evidence>
<gene>
    <name evidence="7" type="ORF">T9R20_04545</name>
</gene>
<keyword evidence="8" id="KW-1185">Reference proteome</keyword>
<dbReference type="PANTHER" id="PTHR32114">
    <property type="entry name" value="ABC TRANSPORTER ABCH.3"/>
    <property type="match status" value="1"/>
</dbReference>
<proteinExistence type="inferred from homology"/>
<comment type="subunit">
    <text evidence="2">Heterodimer of SbcC and SbcD.</text>
</comment>
<evidence type="ECO:0000313" key="8">
    <source>
        <dbReference type="Proteomes" id="UP001324533"/>
    </source>
</evidence>
<dbReference type="InterPro" id="IPR027417">
    <property type="entry name" value="P-loop_NTPase"/>
</dbReference>
<feature type="coiled-coil region" evidence="4">
    <location>
        <begin position="627"/>
        <end position="661"/>
    </location>
</feature>
<feature type="domain" description="Rad50/SbcC-type AAA" evidence="6">
    <location>
        <begin position="5"/>
        <end position="182"/>
    </location>
</feature>
<evidence type="ECO:0000256" key="4">
    <source>
        <dbReference type="SAM" id="Coils"/>
    </source>
</evidence>
<accession>A0ABZ0VCA4</accession>
<dbReference type="EMBL" id="CP139779">
    <property type="protein sequence ID" value="WQB71243.1"/>
    <property type="molecule type" value="Genomic_DNA"/>
</dbReference>